<reference evidence="4 5" key="1">
    <citation type="submission" date="2019-07" db="EMBL/GenBank/DDBJ databases">
        <title>Whole genome shotgun sequence of Segetibacter aerophilus NBRC 106135.</title>
        <authorList>
            <person name="Hosoyama A."/>
            <person name="Uohara A."/>
            <person name="Ohji S."/>
            <person name="Ichikawa N."/>
        </authorList>
    </citation>
    <scope>NUCLEOTIDE SEQUENCE [LARGE SCALE GENOMIC DNA]</scope>
    <source>
        <strain evidence="4 5">NBRC 106135</strain>
    </source>
</reference>
<dbReference type="InterPro" id="IPR036271">
    <property type="entry name" value="Tet_transcr_reg_TetR-rel_C_sf"/>
</dbReference>
<dbReference type="InterPro" id="IPR050624">
    <property type="entry name" value="HTH-type_Tx_Regulator"/>
</dbReference>
<dbReference type="InterPro" id="IPR023772">
    <property type="entry name" value="DNA-bd_HTH_TetR-type_CS"/>
</dbReference>
<protein>
    <submittedName>
        <fullName evidence="4">TetR family transcriptional regulator</fullName>
    </submittedName>
</protein>
<gene>
    <name evidence="4" type="ORF">SAE01_04890</name>
</gene>
<evidence type="ECO:0000313" key="4">
    <source>
        <dbReference type="EMBL" id="GEO07993.1"/>
    </source>
</evidence>
<dbReference type="Pfam" id="PF00440">
    <property type="entry name" value="TetR_N"/>
    <property type="match status" value="1"/>
</dbReference>
<feature type="domain" description="HTH tetR-type" evidence="3">
    <location>
        <begin position="4"/>
        <end position="64"/>
    </location>
</feature>
<sequence>MNYSDKQIQILTTAERLFSSNGFDGTSVRDIADEAGVNIAMISYYFGSKEKLMEALFSRRSEDINMQIESLLHNEQMSSLQKMESLVDSYIERVMQKQQFFKIMMCEQVINKNPAIIKLIGEMKKRNIESITKLIKDGQQKKEFKKKVDVLLLMNTLIGCITQTMLTLEYYQEFNDLQNVPQDQFFEQIKQKLSIHIKFLFKALLNYEA</sequence>
<dbReference type="PROSITE" id="PS01081">
    <property type="entry name" value="HTH_TETR_1"/>
    <property type="match status" value="1"/>
</dbReference>
<comment type="caution">
    <text evidence="4">The sequence shown here is derived from an EMBL/GenBank/DDBJ whole genome shotgun (WGS) entry which is preliminary data.</text>
</comment>
<evidence type="ECO:0000256" key="1">
    <source>
        <dbReference type="ARBA" id="ARBA00023125"/>
    </source>
</evidence>
<name>A0A512B7Q1_9BACT</name>
<dbReference type="SUPFAM" id="SSF48498">
    <property type="entry name" value="Tetracyclin repressor-like, C-terminal domain"/>
    <property type="match status" value="1"/>
</dbReference>
<evidence type="ECO:0000259" key="3">
    <source>
        <dbReference type="PROSITE" id="PS50977"/>
    </source>
</evidence>
<dbReference type="PROSITE" id="PS50977">
    <property type="entry name" value="HTH_TETR_2"/>
    <property type="match status" value="1"/>
</dbReference>
<feature type="DNA-binding region" description="H-T-H motif" evidence="2">
    <location>
        <begin position="27"/>
        <end position="46"/>
    </location>
</feature>
<proteinExistence type="predicted"/>
<keyword evidence="5" id="KW-1185">Reference proteome</keyword>
<evidence type="ECO:0000313" key="5">
    <source>
        <dbReference type="Proteomes" id="UP000321513"/>
    </source>
</evidence>
<dbReference type="PRINTS" id="PR00455">
    <property type="entry name" value="HTHTETR"/>
</dbReference>
<keyword evidence="1 2" id="KW-0238">DNA-binding</keyword>
<dbReference type="GO" id="GO:0003677">
    <property type="term" value="F:DNA binding"/>
    <property type="evidence" value="ECO:0007669"/>
    <property type="project" value="UniProtKB-UniRule"/>
</dbReference>
<dbReference type="OrthoDB" id="9789566at2"/>
<evidence type="ECO:0000256" key="2">
    <source>
        <dbReference type="PROSITE-ProRule" id="PRU00335"/>
    </source>
</evidence>
<dbReference type="InterPro" id="IPR009057">
    <property type="entry name" value="Homeodomain-like_sf"/>
</dbReference>
<dbReference type="EMBL" id="BJYT01000001">
    <property type="protein sequence ID" value="GEO07993.1"/>
    <property type="molecule type" value="Genomic_DNA"/>
</dbReference>
<dbReference type="PANTHER" id="PTHR43479:SF20">
    <property type="entry name" value="HTH TETR-TYPE DOMAIN-CONTAINING PROTEIN"/>
    <property type="match status" value="1"/>
</dbReference>
<dbReference type="PANTHER" id="PTHR43479">
    <property type="entry name" value="ACREF/ENVCD OPERON REPRESSOR-RELATED"/>
    <property type="match status" value="1"/>
</dbReference>
<organism evidence="4 5">
    <name type="scientific">Segetibacter aerophilus</name>
    <dbReference type="NCBI Taxonomy" id="670293"/>
    <lineage>
        <taxon>Bacteria</taxon>
        <taxon>Pseudomonadati</taxon>
        <taxon>Bacteroidota</taxon>
        <taxon>Chitinophagia</taxon>
        <taxon>Chitinophagales</taxon>
        <taxon>Chitinophagaceae</taxon>
        <taxon>Segetibacter</taxon>
    </lineage>
</organism>
<dbReference type="SUPFAM" id="SSF46689">
    <property type="entry name" value="Homeodomain-like"/>
    <property type="match status" value="1"/>
</dbReference>
<dbReference type="InterPro" id="IPR001647">
    <property type="entry name" value="HTH_TetR"/>
</dbReference>
<dbReference type="AlphaFoldDB" id="A0A512B7Q1"/>
<dbReference type="RefSeq" id="WP_147201933.1">
    <property type="nucleotide sequence ID" value="NZ_BJYT01000001.1"/>
</dbReference>
<accession>A0A512B7Q1</accession>
<dbReference type="Proteomes" id="UP000321513">
    <property type="component" value="Unassembled WGS sequence"/>
</dbReference>
<dbReference type="Gene3D" id="1.10.357.10">
    <property type="entry name" value="Tetracycline Repressor, domain 2"/>
    <property type="match status" value="1"/>
</dbReference>